<dbReference type="NCBIfam" id="TIGR03696">
    <property type="entry name" value="Rhs_assc_core"/>
    <property type="match status" value="1"/>
</dbReference>
<evidence type="ECO:0000256" key="2">
    <source>
        <dbReference type="SAM" id="MobiDB-lite"/>
    </source>
</evidence>
<feature type="domain" description="Golvesin/Xly CBD-like" evidence="5">
    <location>
        <begin position="537"/>
        <end position="663"/>
    </location>
</feature>
<dbReference type="InterPro" id="IPR050708">
    <property type="entry name" value="T6SS_VgrG/RHS"/>
</dbReference>
<dbReference type="OrthoDB" id="5566102at2"/>
<feature type="signal peptide" evidence="3">
    <location>
        <begin position="1"/>
        <end position="35"/>
    </location>
</feature>
<dbReference type="Pfam" id="PF25023">
    <property type="entry name" value="TEN_YD-shell"/>
    <property type="match status" value="1"/>
</dbReference>
<dbReference type="eggNOG" id="COG2273">
    <property type="taxonomic scope" value="Bacteria"/>
</dbReference>
<accession>V5C0M1</accession>
<proteinExistence type="predicted"/>
<protein>
    <recommendedName>
        <fullName evidence="8">RHS repeat-associated core domain-containing protein</fullName>
    </recommendedName>
</protein>
<dbReference type="InterPro" id="IPR022385">
    <property type="entry name" value="Rhs_assc_core"/>
</dbReference>
<dbReference type="InterPro" id="IPR031325">
    <property type="entry name" value="RHS_repeat"/>
</dbReference>
<dbReference type="EMBL" id="AYLO01000015">
    <property type="protein sequence ID" value="ESS73629.1"/>
    <property type="molecule type" value="Genomic_DNA"/>
</dbReference>
<feature type="chain" id="PRO_5004731722" description="RHS repeat-associated core domain-containing protein" evidence="3">
    <location>
        <begin position="36"/>
        <end position="927"/>
    </location>
</feature>
<evidence type="ECO:0008006" key="8">
    <source>
        <dbReference type="Google" id="ProtNLM"/>
    </source>
</evidence>
<dbReference type="eggNOG" id="COG3209">
    <property type="taxonomic scope" value="Bacteria"/>
</dbReference>
<sequence>MRATDRPIAVTLRAQTALQATLLTLLLGFSASAQAVQDTTTHYQYDAQGNPTKATSPLDTATNPVATDTGYDSLDRATDILQPLPGGGQARPHTQLDHDGQDQLTWVNDPRANQTTYSPTGLGDLTATASPDSGAATATYDAAGNLKSRTDARGKTTLYSTDAQDRLTKADYPTGTDTVYTYDGGTGNSNPANIGRLTRIDDESGSTTYSYDPLGRVTAKTRTLSGNQPLWVQTVSYSYGTADTANGKLASVTYPSGNRINYSYDANGRISGITLNPTNSNGLGTNTAVTTVILNSIQYTPSGQFYSGAWGNHTPTSWSGMVHADDLDGRIASYHLGNPSKNGTFRTLHYDAASRVTGYTHTGTGTGAFAPANFDQGFSYDNLGRVTGTTGPAGNQAYAYDATGNRTATGTNTQTIDGFSNRLLKTAASAPNRTYDLSGNLLNDGSSSYAYSDRGLLQTVTDTTTGFVNKYLYDGLGQRVKKYSVNTFAQYSYDEQGHLLGEYDIRGLPLQETVYLGDLPVAVLKQSFTGDGPRSIYIDNTATGSVAAVGPWPVDTAIAGYYGTNYQTHAATTATTDSFTWNLALQSPGLYYLYVRWTADATRASNASYTFTGADGSFTASVDQRARGNTWIALGMPVARPGNLTASLKLATSNLGSVAADAVVTQPIIVSTSVNYVFTDHLGTPRVITRSSDNQMVWRWDNADPFGAAQPNPNPSGLGNFVYNPRFPGQLYDTETGLYYNNHRYYSPGTGTYYESDLIGLAGGINTYAYVGGNPVNFTDPTGLIAGVDDAVVIGGGVVVGSLYCAIYPDRCRKIAEICVNGIKKFFNEANGDSGDKHPSTPTGQRGGPMDVPRGTNAPTNIDGRDYTGHALDQMQGRGLTPTPVEDAIRNGQSSPGNQPGTTVHSGDNGVTVVTGENGQVITVIPK</sequence>
<dbReference type="PATRIC" id="fig|1116472.3.peg.549"/>
<organism evidence="6 7">
    <name type="scientific">Methyloglobulus morosus KoM1</name>
    <dbReference type="NCBI Taxonomy" id="1116472"/>
    <lineage>
        <taxon>Bacteria</taxon>
        <taxon>Pseudomonadati</taxon>
        <taxon>Pseudomonadota</taxon>
        <taxon>Gammaproteobacteria</taxon>
        <taxon>Methylococcales</taxon>
        <taxon>Methylococcaceae</taxon>
        <taxon>Methyloglobulus</taxon>
    </lineage>
</organism>
<dbReference type="STRING" id="1116472.MGMO_15c00500"/>
<evidence type="ECO:0000256" key="3">
    <source>
        <dbReference type="SAM" id="SignalP"/>
    </source>
</evidence>
<evidence type="ECO:0000256" key="1">
    <source>
        <dbReference type="ARBA" id="ARBA00022737"/>
    </source>
</evidence>
<dbReference type="Proteomes" id="UP000017842">
    <property type="component" value="Unassembled WGS sequence"/>
</dbReference>
<evidence type="ECO:0000259" key="4">
    <source>
        <dbReference type="Pfam" id="PF25023"/>
    </source>
</evidence>
<evidence type="ECO:0000313" key="7">
    <source>
        <dbReference type="Proteomes" id="UP000017842"/>
    </source>
</evidence>
<dbReference type="Pfam" id="PF25275">
    <property type="entry name" value="Golvesin_C"/>
    <property type="match status" value="1"/>
</dbReference>
<keyword evidence="3" id="KW-0732">Signal</keyword>
<dbReference type="InterPro" id="IPR056823">
    <property type="entry name" value="TEN-like_YD-shell"/>
</dbReference>
<evidence type="ECO:0000313" key="6">
    <source>
        <dbReference type="EMBL" id="ESS73629.1"/>
    </source>
</evidence>
<dbReference type="NCBIfam" id="TIGR01643">
    <property type="entry name" value="YD_repeat_2x"/>
    <property type="match status" value="4"/>
</dbReference>
<dbReference type="RefSeq" id="WP_023493453.1">
    <property type="nucleotide sequence ID" value="NZ_AYLO01000015.1"/>
</dbReference>
<keyword evidence="1" id="KW-0677">Repeat</keyword>
<dbReference type="Gene3D" id="2.180.10.10">
    <property type="entry name" value="RHS repeat-associated core"/>
    <property type="match status" value="1"/>
</dbReference>
<name>V5C0M1_9GAMM</name>
<feature type="compositionally biased region" description="Polar residues" evidence="2">
    <location>
        <begin position="891"/>
        <end position="906"/>
    </location>
</feature>
<feature type="region of interest" description="Disordered" evidence="2">
    <location>
        <begin position="830"/>
        <end position="910"/>
    </location>
</feature>
<dbReference type="InterPro" id="IPR033803">
    <property type="entry name" value="CBD-like_Golvesin-Xly"/>
</dbReference>
<gene>
    <name evidence="6" type="ORF">MGMO_15c00500</name>
</gene>
<dbReference type="AlphaFoldDB" id="V5C0M1"/>
<keyword evidence="7" id="KW-1185">Reference proteome</keyword>
<dbReference type="InterPro" id="IPR006530">
    <property type="entry name" value="YD"/>
</dbReference>
<reference evidence="6 7" key="1">
    <citation type="journal article" date="2013" name="Genome Announc.">
        <title>Draft Genome Sequence of the Methanotrophic Gammaproteobacterium Methyloglobulus morosus DSM 22980 Strain KoM1.</title>
        <authorList>
            <person name="Poehlein A."/>
            <person name="Deutzmann J.S."/>
            <person name="Daniel R."/>
            <person name="Simeonova D.D."/>
        </authorList>
    </citation>
    <scope>NUCLEOTIDE SEQUENCE [LARGE SCALE GENOMIC DNA]</scope>
    <source>
        <strain evidence="6 7">KoM1</strain>
    </source>
</reference>
<dbReference type="eggNOG" id="COG3064">
    <property type="taxonomic scope" value="Bacteria"/>
</dbReference>
<dbReference type="Pfam" id="PF05593">
    <property type="entry name" value="RHS_repeat"/>
    <property type="match status" value="3"/>
</dbReference>
<feature type="domain" description="Teneurin-like YD-shell" evidence="4">
    <location>
        <begin position="348"/>
        <end position="495"/>
    </location>
</feature>
<dbReference type="PANTHER" id="PTHR32305">
    <property type="match status" value="1"/>
</dbReference>
<dbReference type="PANTHER" id="PTHR32305:SF15">
    <property type="entry name" value="PROTEIN RHSA-RELATED"/>
    <property type="match status" value="1"/>
</dbReference>
<feature type="region of interest" description="Disordered" evidence="2">
    <location>
        <begin position="82"/>
        <end position="101"/>
    </location>
</feature>
<evidence type="ECO:0000259" key="5">
    <source>
        <dbReference type="Pfam" id="PF25275"/>
    </source>
</evidence>
<comment type="caution">
    <text evidence="6">The sequence shown here is derived from an EMBL/GenBank/DDBJ whole genome shotgun (WGS) entry which is preliminary data.</text>
</comment>